<dbReference type="RefSeq" id="WP_183338111.1">
    <property type="nucleotide sequence ID" value="NZ_JACHZG010000001.1"/>
</dbReference>
<dbReference type="Proteomes" id="UP000565572">
    <property type="component" value="Unassembled WGS sequence"/>
</dbReference>
<gene>
    <name evidence="1" type="ORF">FHX39_002062</name>
</gene>
<protein>
    <submittedName>
        <fullName evidence="1">Uncharacterized protein</fullName>
    </submittedName>
</protein>
<reference evidence="1 2" key="1">
    <citation type="submission" date="2020-08" db="EMBL/GenBank/DDBJ databases">
        <title>Sequencing the genomes of 1000 actinobacteria strains.</title>
        <authorList>
            <person name="Klenk H.-P."/>
        </authorList>
    </citation>
    <scope>NUCLEOTIDE SEQUENCE [LARGE SCALE GENOMIC DNA]</scope>
    <source>
        <strain evidence="1 2">DSM 11053</strain>
    </source>
</reference>
<dbReference type="AlphaFoldDB" id="A0A7W5JVM5"/>
<accession>A0A7W5JVM5</accession>
<comment type="caution">
    <text evidence="1">The sequence shown here is derived from an EMBL/GenBank/DDBJ whole genome shotgun (WGS) entry which is preliminary data.</text>
</comment>
<evidence type="ECO:0000313" key="2">
    <source>
        <dbReference type="Proteomes" id="UP000565572"/>
    </source>
</evidence>
<evidence type="ECO:0000313" key="1">
    <source>
        <dbReference type="EMBL" id="MBB3327118.1"/>
    </source>
</evidence>
<dbReference type="EMBL" id="JACHZG010000001">
    <property type="protein sequence ID" value="MBB3327118.1"/>
    <property type="molecule type" value="Genomic_DNA"/>
</dbReference>
<sequence>MVQRLLVGEWWLLRLLIDPTTGSMDHPLGTVLHVVAALDGPGRWKTQQLLEHPDVPDTVEDPGLRARVEASRGRGRPPLVRVMVLRGPLPEQSLEQTVLDSWDDHDRGTEGALDLAEGLPEVPTDESGTGLLGEWSADDYLRIRAADRVEVPLDVALVVLRVSNPVGPRAGDVERGGLTGLGVLPVEISMSMASSRTAYAQLGLFDPAPAAVVVVRNRPLHGPLRQGMVVEVGRARQSLVGGSLRVVDVAASGDDDEVAALRRRLLYRVLVEPTRVAGQAPFTLYPSRVADYDGSRHAG</sequence>
<organism evidence="1 2">
    <name type="scientific">Microlunatus antarcticus</name>
    <dbReference type="NCBI Taxonomy" id="53388"/>
    <lineage>
        <taxon>Bacteria</taxon>
        <taxon>Bacillati</taxon>
        <taxon>Actinomycetota</taxon>
        <taxon>Actinomycetes</taxon>
        <taxon>Propionibacteriales</taxon>
        <taxon>Propionibacteriaceae</taxon>
        <taxon>Microlunatus</taxon>
    </lineage>
</organism>
<name>A0A7W5JVM5_9ACTN</name>
<proteinExistence type="predicted"/>
<keyword evidence="2" id="KW-1185">Reference proteome</keyword>